<evidence type="ECO:0000256" key="1">
    <source>
        <dbReference type="ARBA" id="ARBA00022842"/>
    </source>
</evidence>
<dbReference type="EMBL" id="WJXA01000002">
    <property type="protein sequence ID" value="KAF7149879.1"/>
    <property type="molecule type" value="Genomic_DNA"/>
</dbReference>
<feature type="transmembrane region" description="Helical" evidence="2">
    <location>
        <begin position="354"/>
        <end position="379"/>
    </location>
</feature>
<feature type="domain" description="Cation-transporting P-type ATPase N-terminal" evidence="4">
    <location>
        <begin position="48"/>
        <end position="116"/>
    </location>
</feature>
<dbReference type="SUPFAM" id="SSF81665">
    <property type="entry name" value="Calcium ATPase, transmembrane domain M"/>
    <property type="match status" value="1"/>
</dbReference>
<comment type="caution">
    <text evidence="5">The sequence shown here is derived from an EMBL/GenBank/DDBJ whole genome shotgun (WGS) entry which is preliminary data.</text>
</comment>
<dbReference type="AlphaFoldDB" id="A0A834LVP3"/>
<dbReference type="GO" id="GO:0005388">
    <property type="term" value="F:P-type calcium transporter activity"/>
    <property type="evidence" value="ECO:0007669"/>
    <property type="project" value="TreeGrafter"/>
</dbReference>
<dbReference type="InterPro" id="IPR008250">
    <property type="entry name" value="ATPase_P-typ_transduc_dom_A_sf"/>
</dbReference>
<keyword evidence="2" id="KW-0472">Membrane</keyword>
<dbReference type="Proteomes" id="UP000626092">
    <property type="component" value="Unassembled WGS sequence"/>
</dbReference>
<dbReference type="Gene3D" id="1.20.1110.10">
    <property type="entry name" value="Calcium-transporting ATPase, transmembrane domain"/>
    <property type="match status" value="1"/>
</dbReference>
<evidence type="ECO:0000313" key="6">
    <source>
        <dbReference type="Proteomes" id="UP000626092"/>
    </source>
</evidence>
<dbReference type="InterPro" id="IPR004014">
    <property type="entry name" value="ATPase_P-typ_cation-transptr_N"/>
</dbReference>
<feature type="domain" description="P-type ATPase A" evidence="3">
    <location>
        <begin position="181"/>
        <end position="281"/>
    </location>
</feature>
<organism evidence="5 6">
    <name type="scientific">Rhododendron simsii</name>
    <name type="common">Sims's rhododendron</name>
    <dbReference type="NCBI Taxonomy" id="118357"/>
    <lineage>
        <taxon>Eukaryota</taxon>
        <taxon>Viridiplantae</taxon>
        <taxon>Streptophyta</taxon>
        <taxon>Embryophyta</taxon>
        <taxon>Tracheophyta</taxon>
        <taxon>Spermatophyta</taxon>
        <taxon>Magnoliopsida</taxon>
        <taxon>eudicotyledons</taxon>
        <taxon>Gunneridae</taxon>
        <taxon>Pentapetalae</taxon>
        <taxon>asterids</taxon>
        <taxon>Ericales</taxon>
        <taxon>Ericaceae</taxon>
        <taxon>Ericoideae</taxon>
        <taxon>Rhodoreae</taxon>
        <taxon>Rhododendron</taxon>
    </lineage>
</organism>
<accession>A0A834LVP3</accession>
<evidence type="ECO:0000256" key="2">
    <source>
        <dbReference type="SAM" id="Phobius"/>
    </source>
</evidence>
<proteinExistence type="predicted"/>
<sequence>MSSKFQATISSDSVVIDIVEPHPNFSEIVQSVLTQIVKQKNLDQLREYGGVEGLASSLKTNLKHGINGDVEDISRRKEAFGSNIYPRPPGKKLFDFVLEALREPTSLIILACAAISLGLEIKQHGLKEGWYFYIQSSYLNPNRYDGGSIFVTVFVVIAISAIVKFRQTRRFVKLSEVSNNIQVDVLRNGGEQKISRSEIVVGDVVCLNNGDHVPADGLFIGGHSLLVDESSMTAETNPVEVDLSHNHNNPFLFSDTKVTSGNGRMVVTSVGMNTTLGEIITISIYSNEHTALKYKLNKLTSSIGKVVLSVAFLVQVVLLIRYFTGNQKDMNGNAEYNGNKTKAYDILNSVFDIIAAPAVTILVDAIPGGLPVAVTLSLAHLMK</sequence>
<dbReference type="InterPro" id="IPR023298">
    <property type="entry name" value="ATPase_P-typ_TM_dom_sf"/>
</dbReference>
<dbReference type="Gene3D" id="2.70.150.10">
    <property type="entry name" value="Calcium-transporting ATPase, cytoplasmic transduction domain A"/>
    <property type="match status" value="1"/>
</dbReference>
<evidence type="ECO:0000259" key="4">
    <source>
        <dbReference type="Pfam" id="PF00690"/>
    </source>
</evidence>
<dbReference type="Pfam" id="PF00122">
    <property type="entry name" value="E1-E2_ATPase"/>
    <property type="match status" value="1"/>
</dbReference>
<keyword evidence="2" id="KW-1133">Transmembrane helix</keyword>
<dbReference type="SUPFAM" id="SSF81653">
    <property type="entry name" value="Calcium ATPase, transduction domain A"/>
    <property type="match status" value="1"/>
</dbReference>
<name>A0A834LVP3_RHOSS</name>
<dbReference type="OrthoDB" id="3352408at2759"/>
<gene>
    <name evidence="5" type="ORF">RHSIM_Rhsim02G0038800</name>
</gene>
<dbReference type="InterPro" id="IPR059000">
    <property type="entry name" value="ATPase_P-type_domA"/>
</dbReference>
<keyword evidence="2" id="KW-0812">Transmembrane</keyword>
<feature type="transmembrane region" description="Helical" evidence="2">
    <location>
        <begin position="303"/>
        <end position="323"/>
    </location>
</feature>
<feature type="transmembrane region" description="Helical" evidence="2">
    <location>
        <begin position="146"/>
        <end position="165"/>
    </location>
</feature>
<protein>
    <recommendedName>
        <fullName evidence="7">Cation-transporting P-type ATPase N-terminal domain-containing protein</fullName>
    </recommendedName>
</protein>
<evidence type="ECO:0000313" key="5">
    <source>
        <dbReference type="EMBL" id="KAF7149879.1"/>
    </source>
</evidence>
<evidence type="ECO:0008006" key="7">
    <source>
        <dbReference type="Google" id="ProtNLM"/>
    </source>
</evidence>
<dbReference type="PANTHER" id="PTHR24093">
    <property type="entry name" value="CATION TRANSPORTING ATPASE"/>
    <property type="match status" value="1"/>
</dbReference>
<dbReference type="Pfam" id="PF00690">
    <property type="entry name" value="Cation_ATPase_N"/>
    <property type="match status" value="1"/>
</dbReference>
<reference evidence="5" key="1">
    <citation type="submission" date="2019-11" db="EMBL/GenBank/DDBJ databases">
        <authorList>
            <person name="Liu Y."/>
            <person name="Hou J."/>
            <person name="Li T.-Q."/>
            <person name="Guan C.-H."/>
            <person name="Wu X."/>
            <person name="Wu H.-Z."/>
            <person name="Ling F."/>
            <person name="Zhang R."/>
            <person name="Shi X.-G."/>
            <person name="Ren J.-P."/>
            <person name="Chen E.-F."/>
            <person name="Sun J.-M."/>
        </authorList>
    </citation>
    <scope>NUCLEOTIDE SEQUENCE</scope>
    <source>
        <strain evidence="5">Adult_tree_wgs_1</strain>
        <tissue evidence="5">Leaves</tissue>
    </source>
</reference>
<dbReference type="PANTHER" id="PTHR24093:SF434">
    <property type="entry name" value="CALCIUM-TRANSPORTING ATPASE 13, PLASMA MEMBRANE-TYPE-RELATED"/>
    <property type="match status" value="1"/>
</dbReference>
<keyword evidence="1" id="KW-0460">Magnesium</keyword>
<evidence type="ECO:0000259" key="3">
    <source>
        <dbReference type="Pfam" id="PF00122"/>
    </source>
</evidence>
<keyword evidence="6" id="KW-1185">Reference proteome</keyword>
<dbReference type="GO" id="GO:0005886">
    <property type="term" value="C:plasma membrane"/>
    <property type="evidence" value="ECO:0007669"/>
    <property type="project" value="TreeGrafter"/>
</dbReference>